<name>A0ABN2NMK9_9MICO</name>
<sequence>MSTENPGSAPSGRIITGRNGHPVELAAAVTRSMLGYGVLAGPFYLVFALILGLTREGFDFSRHALSLLMLGDGGWLQVVNLALTGVMVVVAGLGIRRAADGARGAGVAVVVAGVATVLAAVFPPDPVSGFPVDAEPTATASGILHLAAGGVQMVAFAVGAFLAARVWATRGASWSRVAGVVILVAFVGGAAVSGVAMGLGVALIWLAVLTAFAWLLVTSLRLYGVVPHPDLTMR</sequence>
<dbReference type="EMBL" id="BAAANL010000007">
    <property type="protein sequence ID" value="GAA1871845.1"/>
    <property type="molecule type" value="Genomic_DNA"/>
</dbReference>
<feature type="transmembrane region" description="Helical" evidence="1">
    <location>
        <begin position="102"/>
        <end position="122"/>
    </location>
</feature>
<dbReference type="Proteomes" id="UP001501094">
    <property type="component" value="Unassembled WGS sequence"/>
</dbReference>
<keyword evidence="1" id="KW-1133">Transmembrane helix</keyword>
<comment type="caution">
    <text evidence="2">The sequence shown here is derived from an EMBL/GenBank/DDBJ whole genome shotgun (WGS) entry which is preliminary data.</text>
</comment>
<reference evidence="2 3" key="1">
    <citation type="journal article" date="2019" name="Int. J. Syst. Evol. Microbiol.">
        <title>The Global Catalogue of Microorganisms (GCM) 10K type strain sequencing project: providing services to taxonomists for standard genome sequencing and annotation.</title>
        <authorList>
            <consortium name="The Broad Institute Genomics Platform"/>
            <consortium name="The Broad Institute Genome Sequencing Center for Infectious Disease"/>
            <person name="Wu L."/>
            <person name="Ma J."/>
        </authorList>
    </citation>
    <scope>NUCLEOTIDE SEQUENCE [LARGE SCALE GENOMIC DNA]</scope>
    <source>
        <strain evidence="2 3">JCM 14326</strain>
    </source>
</reference>
<feature type="transmembrane region" description="Helical" evidence="1">
    <location>
        <begin position="142"/>
        <end position="164"/>
    </location>
</feature>
<gene>
    <name evidence="2" type="ORF">GCM10009751_33990</name>
</gene>
<evidence type="ECO:0000313" key="3">
    <source>
        <dbReference type="Proteomes" id="UP001501094"/>
    </source>
</evidence>
<feature type="transmembrane region" description="Helical" evidence="1">
    <location>
        <begin position="74"/>
        <end position="95"/>
    </location>
</feature>
<evidence type="ECO:0000313" key="2">
    <source>
        <dbReference type="EMBL" id="GAA1871845.1"/>
    </source>
</evidence>
<dbReference type="Pfam" id="PF06197">
    <property type="entry name" value="DUF998"/>
    <property type="match status" value="1"/>
</dbReference>
<keyword evidence="1" id="KW-0472">Membrane</keyword>
<organism evidence="2 3">
    <name type="scientific">Myceligenerans crystallogenes</name>
    <dbReference type="NCBI Taxonomy" id="316335"/>
    <lineage>
        <taxon>Bacteria</taxon>
        <taxon>Bacillati</taxon>
        <taxon>Actinomycetota</taxon>
        <taxon>Actinomycetes</taxon>
        <taxon>Micrococcales</taxon>
        <taxon>Promicromonosporaceae</taxon>
        <taxon>Myceligenerans</taxon>
    </lineage>
</organism>
<evidence type="ECO:0000256" key="1">
    <source>
        <dbReference type="SAM" id="Phobius"/>
    </source>
</evidence>
<accession>A0ABN2NMK9</accession>
<keyword evidence="1" id="KW-0812">Transmembrane</keyword>
<protein>
    <submittedName>
        <fullName evidence="2">DUF998 domain-containing protein</fullName>
    </submittedName>
</protein>
<feature type="transmembrane region" description="Helical" evidence="1">
    <location>
        <begin position="202"/>
        <end position="224"/>
    </location>
</feature>
<keyword evidence="3" id="KW-1185">Reference proteome</keyword>
<dbReference type="RefSeq" id="WP_344105211.1">
    <property type="nucleotide sequence ID" value="NZ_BAAANL010000007.1"/>
</dbReference>
<feature type="transmembrane region" description="Helical" evidence="1">
    <location>
        <begin position="34"/>
        <end position="54"/>
    </location>
</feature>
<proteinExistence type="predicted"/>
<feature type="transmembrane region" description="Helical" evidence="1">
    <location>
        <begin position="176"/>
        <end position="196"/>
    </location>
</feature>
<dbReference type="InterPro" id="IPR009339">
    <property type="entry name" value="DUF998"/>
</dbReference>